<dbReference type="Pfam" id="PF00704">
    <property type="entry name" value="Glyco_hydro_18"/>
    <property type="match status" value="1"/>
</dbReference>
<gene>
    <name evidence="3" type="ORF">PPACK8108_LOCUS20204</name>
</gene>
<organism evidence="3 4">
    <name type="scientific">Phakopsora pachyrhizi</name>
    <name type="common">Asian soybean rust disease fungus</name>
    <dbReference type="NCBI Taxonomy" id="170000"/>
    <lineage>
        <taxon>Eukaryota</taxon>
        <taxon>Fungi</taxon>
        <taxon>Dikarya</taxon>
        <taxon>Basidiomycota</taxon>
        <taxon>Pucciniomycotina</taxon>
        <taxon>Pucciniomycetes</taxon>
        <taxon>Pucciniales</taxon>
        <taxon>Phakopsoraceae</taxon>
        <taxon>Phakopsora</taxon>
    </lineage>
</organism>
<name>A0AAV0BEF5_PHAPC</name>
<dbReference type="PANTHER" id="PTHR11177:SF317">
    <property type="entry name" value="CHITINASE 12-RELATED"/>
    <property type="match status" value="1"/>
</dbReference>
<feature type="domain" description="Chitinase II/V-like catalytic" evidence="2">
    <location>
        <begin position="31"/>
        <end position="396"/>
    </location>
</feature>
<dbReference type="InterPro" id="IPR011583">
    <property type="entry name" value="Chitinase_II/V-like_cat"/>
</dbReference>
<protein>
    <submittedName>
        <fullName evidence="3">Glycoside hydrolase</fullName>
    </submittedName>
</protein>
<dbReference type="InterPro" id="IPR017853">
    <property type="entry name" value="GH"/>
</dbReference>
<dbReference type="SMART" id="SM00636">
    <property type="entry name" value="Glyco_18"/>
    <property type="match status" value="1"/>
</dbReference>
<dbReference type="AlphaFoldDB" id="A0AAV0BEF5"/>
<feature type="chain" id="PRO_5043942279" evidence="1">
    <location>
        <begin position="21"/>
        <end position="417"/>
    </location>
</feature>
<evidence type="ECO:0000313" key="4">
    <source>
        <dbReference type="Proteomes" id="UP001153365"/>
    </source>
</evidence>
<evidence type="ECO:0000256" key="1">
    <source>
        <dbReference type="SAM" id="SignalP"/>
    </source>
</evidence>
<dbReference type="Gene3D" id="3.10.50.10">
    <property type="match status" value="1"/>
</dbReference>
<dbReference type="InterPro" id="IPR029070">
    <property type="entry name" value="Chitinase_insertion_sf"/>
</dbReference>
<comment type="caution">
    <text evidence="3">The sequence shown here is derived from an EMBL/GenBank/DDBJ whole genome shotgun (WGS) entry which is preliminary data.</text>
</comment>
<dbReference type="InterPro" id="IPR001223">
    <property type="entry name" value="Glyco_hydro18_cat"/>
</dbReference>
<dbReference type="InterPro" id="IPR050314">
    <property type="entry name" value="Glycosyl_Hydrlase_18"/>
</dbReference>
<keyword evidence="3" id="KW-0378">Hydrolase</keyword>
<keyword evidence="1" id="KW-0732">Signal</keyword>
<feature type="signal peptide" evidence="1">
    <location>
        <begin position="1"/>
        <end position="20"/>
    </location>
</feature>
<dbReference type="Gene3D" id="3.20.20.80">
    <property type="entry name" value="Glycosidases"/>
    <property type="match status" value="1"/>
</dbReference>
<dbReference type="GO" id="GO:0005975">
    <property type="term" value="P:carbohydrate metabolic process"/>
    <property type="evidence" value="ECO:0007669"/>
    <property type="project" value="InterPro"/>
</dbReference>
<dbReference type="GO" id="GO:0005576">
    <property type="term" value="C:extracellular region"/>
    <property type="evidence" value="ECO:0007669"/>
    <property type="project" value="TreeGrafter"/>
</dbReference>
<dbReference type="GO" id="GO:0004568">
    <property type="term" value="F:chitinase activity"/>
    <property type="evidence" value="ECO:0007669"/>
    <property type="project" value="TreeGrafter"/>
</dbReference>
<proteinExistence type="predicted"/>
<dbReference type="GO" id="GO:0008061">
    <property type="term" value="F:chitin binding"/>
    <property type="evidence" value="ECO:0007669"/>
    <property type="project" value="InterPro"/>
</dbReference>
<dbReference type="SUPFAM" id="SSF51445">
    <property type="entry name" value="(Trans)glycosidases"/>
    <property type="match status" value="1"/>
</dbReference>
<keyword evidence="4" id="KW-1185">Reference proteome</keyword>
<evidence type="ECO:0000259" key="2">
    <source>
        <dbReference type="SMART" id="SM00636"/>
    </source>
</evidence>
<sequence>MKFLLYSIFISLLAINCISGAVFERQMRTSKKLIGYYRLNENWVLDMGYLPWGYYTDVVFQGLMPFDNWQIKAATNYENRIKDDASKNFTAYAQQYGVTPLLGLGGKEATEFSIYMQDEYRSNFVKNVLSLVTTYKYSGIAIDWQSPGMDTIGCAITAQNDLQNFGKFLQELKSQSGNLKIVVRTTLRGFLSTSGQQPSSSDMQSMVSNVDIFDLITYDTYTPNNGRTSGPSSILSSKCDSSKSDFAIDTAVGRLNQQGIPVSKITLSFPDYARLYYLNSGFQPLRGISQSHSGSALRGGVIDVWAGSYNTCGQKRPYEGIYLFQELALIPILSQNGDMGENNYTRVYDSCYEAPYLYNSATGEFLLTYEDGQSLNVKAQWAATQGLAGVSIFGMIGYQQNVLQNISMGLGSSSNNY</sequence>
<dbReference type="EMBL" id="CALTRL010005740">
    <property type="protein sequence ID" value="CAH7685636.1"/>
    <property type="molecule type" value="Genomic_DNA"/>
</dbReference>
<dbReference type="PANTHER" id="PTHR11177">
    <property type="entry name" value="CHITINASE"/>
    <property type="match status" value="1"/>
</dbReference>
<dbReference type="GO" id="GO:0006032">
    <property type="term" value="P:chitin catabolic process"/>
    <property type="evidence" value="ECO:0007669"/>
    <property type="project" value="TreeGrafter"/>
</dbReference>
<evidence type="ECO:0000313" key="3">
    <source>
        <dbReference type="EMBL" id="CAH7685636.1"/>
    </source>
</evidence>
<dbReference type="Proteomes" id="UP001153365">
    <property type="component" value="Unassembled WGS sequence"/>
</dbReference>
<reference evidence="3" key="1">
    <citation type="submission" date="2022-06" db="EMBL/GenBank/DDBJ databases">
        <authorList>
            <consortium name="SYNGENTA / RWTH Aachen University"/>
        </authorList>
    </citation>
    <scope>NUCLEOTIDE SEQUENCE</scope>
</reference>
<dbReference type="SUPFAM" id="SSF54556">
    <property type="entry name" value="Chitinase insertion domain"/>
    <property type="match status" value="1"/>
</dbReference>
<accession>A0AAV0BEF5</accession>